<dbReference type="Proteomes" id="UP000249464">
    <property type="component" value="Unassembled WGS sequence"/>
</dbReference>
<dbReference type="InterPro" id="IPR000719">
    <property type="entry name" value="Prot_kinase_dom"/>
</dbReference>
<feature type="domain" description="Protein kinase" evidence="5">
    <location>
        <begin position="314"/>
        <end position="714"/>
    </location>
</feature>
<feature type="binding site" evidence="3">
    <location>
        <position position="343"/>
    </location>
    <ligand>
        <name>ATP</name>
        <dbReference type="ChEBI" id="CHEBI:30616"/>
    </ligand>
</feature>
<evidence type="ECO:0000256" key="4">
    <source>
        <dbReference type="SAM" id="MobiDB-lite"/>
    </source>
</evidence>
<feature type="region of interest" description="Disordered" evidence="4">
    <location>
        <begin position="584"/>
        <end position="608"/>
    </location>
</feature>
<keyword evidence="1 3" id="KW-0547">Nucleotide-binding</keyword>
<feature type="compositionally biased region" description="Low complexity" evidence="4">
    <location>
        <begin position="247"/>
        <end position="260"/>
    </location>
</feature>
<keyword evidence="2 3" id="KW-0067">ATP-binding</keyword>
<feature type="compositionally biased region" description="Low complexity" evidence="4">
    <location>
        <begin position="182"/>
        <end position="198"/>
    </location>
</feature>
<feature type="compositionally biased region" description="Low complexity" evidence="4">
    <location>
        <begin position="804"/>
        <end position="813"/>
    </location>
</feature>
<dbReference type="PROSITE" id="PS50011">
    <property type="entry name" value="PROTEIN_KINASE_DOM"/>
    <property type="match status" value="1"/>
</dbReference>
<reference evidence="6 7" key="1">
    <citation type="submission" date="2016-11" db="EMBL/GenBank/DDBJ databases">
        <authorList>
            <person name="Jaros S."/>
            <person name="Januszkiewicz K."/>
            <person name="Wedrychowicz H."/>
        </authorList>
    </citation>
    <scope>NUCLEOTIDE SEQUENCE [LARGE SCALE GENOMIC DNA]</scope>
</reference>
<sequence length="851" mass="91793">MWKTLLCQDANDDSDQEQQPEPTPSAGVIMSPPSSQRAGRELDSASESESEPSSALSSQSQTTRTTSSLAPPTLTIDHSATVEHRSDDDQEAELTPATTMIIPNSVQVDEPSSMIVPTRCPPVITTESTSTSTTSSGQEQAHNPDVETTNKTTDTAPSLGPSSSSKNQLRASSPLLTKLQTPASSSSSSSSSSPAVVSHTLTPPTPVDSPARLQTLRWPIENVHTFKSPLNKSSLLPTDALREEPASDPSIQSPTSDSSSRAARGPATHSTPRRSTSGASGSSSPARNYKETLNAYAVEDEDGVRSVNQYLLGKDKKGSLGKGSYATVERATDRETGVEYAMKEFSKRRLRQIAASEQARRERMAGGGRGRGRGRGRGGSAMVSKRACTQDFDDKQGSDNLDLVRELEVGIAFELGDIALVADLLVWRGIGTEIAIMKKVKHPCIATIHEVLDVTSDDALLIVMELCAGGPIMRIEAGKKTDPMPLDEARRVFQQLVLGTSILMEQVCGRMARFLLGGDLEGVAYLHHNRIIHRDIKPDTTAITDCLFMADKRSVKLIDFGISKFTAETGDKLDAKGSPAYMPPELLGAGAGQQREQEQGGPDRSQAVRHRQDVHGYAGDIWSLGEFVRSLVEDWVRVANLIHVFLGVTLYALVTGGLPFDDADATELFHQIKNVNPTYPSHLPTTLQHLLSRMLEKDLHQRICIGEIWDDPWTNQEGEDRLVPYEENCVDLEEPTREEVERALNVYRASTFLAMSVVAKLKGKRRVSQDSSRRATSVDEGDSDKGASANTGSNGSSNGGAEGGRTPTPGTPTQASSLVSSPAESPGLEEAEDLKGLEGFAKWAKIVEKGE</sequence>
<feature type="compositionally biased region" description="Basic and acidic residues" evidence="4">
    <location>
        <begin position="767"/>
        <end position="777"/>
    </location>
</feature>
<feature type="region of interest" description="Disordered" evidence="4">
    <location>
        <begin position="242"/>
        <end position="288"/>
    </location>
</feature>
<feature type="compositionally biased region" description="Polar residues" evidence="4">
    <location>
        <begin position="814"/>
        <end position="823"/>
    </location>
</feature>
<dbReference type="GO" id="GO:0035556">
    <property type="term" value="P:intracellular signal transduction"/>
    <property type="evidence" value="ECO:0007669"/>
    <property type="project" value="TreeGrafter"/>
</dbReference>
<gene>
    <name evidence="6" type="primary">BQ5605_C001g00959</name>
    <name evidence="6" type="ORF">BQ5605_C001G00959</name>
</gene>
<protein>
    <submittedName>
        <fullName evidence="6">BQ5605_C001g00959 protein</fullName>
    </submittedName>
</protein>
<feature type="compositionally biased region" description="Polar residues" evidence="4">
    <location>
        <begin position="96"/>
        <end position="107"/>
    </location>
</feature>
<dbReference type="AlphaFoldDB" id="A0A2X0M809"/>
<evidence type="ECO:0000313" key="7">
    <source>
        <dbReference type="Proteomes" id="UP000249464"/>
    </source>
</evidence>
<evidence type="ECO:0000313" key="6">
    <source>
        <dbReference type="EMBL" id="SGY51090.1"/>
    </source>
</evidence>
<evidence type="ECO:0000256" key="1">
    <source>
        <dbReference type="ARBA" id="ARBA00022741"/>
    </source>
</evidence>
<dbReference type="InterPro" id="IPR017441">
    <property type="entry name" value="Protein_kinase_ATP_BS"/>
</dbReference>
<evidence type="ECO:0000256" key="3">
    <source>
        <dbReference type="PROSITE-ProRule" id="PRU10141"/>
    </source>
</evidence>
<dbReference type="Gene3D" id="3.30.200.20">
    <property type="entry name" value="Phosphorylase Kinase, domain 1"/>
    <property type="match status" value="1"/>
</dbReference>
<dbReference type="SUPFAM" id="SSF56112">
    <property type="entry name" value="Protein kinase-like (PK-like)"/>
    <property type="match status" value="1"/>
</dbReference>
<dbReference type="GO" id="GO:0005524">
    <property type="term" value="F:ATP binding"/>
    <property type="evidence" value="ECO:0007669"/>
    <property type="project" value="UniProtKB-UniRule"/>
</dbReference>
<dbReference type="EMBL" id="FQNC01000043">
    <property type="protein sequence ID" value="SGY51090.1"/>
    <property type="molecule type" value="Genomic_DNA"/>
</dbReference>
<feature type="region of interest" description="Disordered" evidence="4">
    <location>
        <begin position="1"/>
        <end position="210"/>
    </location>
</feature>
<dbReference type="GO" id="GO:0004674">
    <property type="term" value="F:protein serine/threonine kinase activity"/>
    <property type="evidence" value="ECO:0007669"/>
    <property type="project" value="TreeGrafter"/>
</dbReference>
<dbReference type="GO" id="GO:0005737">
    <property type="term" value="C:cytoplasm"/>
    <property type="evidence" value="ECO:0007669"/>
    <property type="project" value="TreeGrafter"/>
</dbReference>
<feature type="compositionally biased region" description="Low complexity" evidence="4">
    <location>
        <begin position="786"/>
        <end position="796"/>
    </location>
</feature>
<keyword evidence="7" id="KW-1185">Reference proteome</keyword>
<name>A0A2X0M809_9BASI</name>
<accession>A0A2X0M809</accession>
<dbReference type="PANTHER" id="PTHR24346">
    <property type="entry name" value="MAP/MICROTUBULE AFFINITY-REGULATING KINASE"/>
    <property type="match status" value="1"/>
</dbReference>
<dbReference type="InterPro" id="IPR011009">
    <property type="entry name" value="Kinase-like_dom_sf"/>
</dbReference>
<evidence type="ECO:0000259" key="5">
    <source>
        <dbReference type="PROSITE" id="PS50011"/>
    </source>
</evidence>
<feature type="compositionally biased region" description="Low complexity" evidence="4">
    <location>
        <begin position="273"/>
        <end position="286"/>
    </location>
</feature>
<dbReference type="STRING" id="796604.A0A2X0M809"/>
<feature type="region of interest" description="Disordered" evidence="4">
    <location>
        <begin position="764"/>
        <end position="834"/>
    </location>
</feature>
<dbReference type="Gene3D" id="1.10.510.10">
    <property type="entry name" value="Transferase(Phosphotransferase) domain 1"/>
    <property type="match status" value="1"/>
</dbReference>
<dbReference type="PANTHER" id="PTHR24346:SF77">
    <property type="entry name" value="SERINE THREONINE PROTEIN KINASE"/>
    <property type="match status" value="1"/>
</dbReference>
<dbReference type="Pfam" id="PF00069">
    <property type="entry name" value="Pkinase"/>
    <property type="match status" value="1"/>
</dbReference>
<evidence type="ECO:0000256" key="2">
    <source>
        <dbReference type="ARBA" id="ARBA00022840"/>
    </source>
</evidence>
<dbReference type="PROSITE" id="PS00107">
    <property type="entry name" value="PROTEIN_KINASE_ATP"/>
    <property type="match status" value="1"/>
</dbReference>
<feature type="region of interest" description="Disordered" evidence="4">
    <location>
        <begin position="356"/>
        <end position="383"/>
    </location>
</feature>
<feature type="compositionally biased region" description="Polar residues" evidence="4">
    <location>
        <begin position="137"/>
        <end position="181"/>
    </location>
</feature>
<proteinExistence type="predicted"/>
<feature type="compositionally biased region" description="Low complexity" evidence="4">
    <location>
        <begin position="51"/>
        <end position="68"/>
    </location>
</feature>
<feature type="compositionally biased region" description="Low complexity" evidence="4">
    <location>
        <begin position="125"/>
        <end position="136"/>
    </location>
</feature>
<organism evidence="6 7">
    <name type="scientific">Microbotryum silenes-dioicae</name>
    <dbReference type="NCBI Taxonomy" id="796604"/>
    <lineage>
        <taxon>Eukaryota</taxon>
        <taxon>Fungi</taxon>
        <taxon>Dikarya</taxon>
        <taxon>Basidiomycota</taxon>
        <taxon>Pucciniomycotina</taxon>
        <taxon>Microbotryomycetes</taxon>
        <taxon>Microbotryales</taxon>
        <taxon>Microbotryaceae</taxon>
        <taxon>Microbotryum</taxon>
    </lineage>
</organism>